<comment type="caution">
    <text evidence="6">The sequence shown here is derived from an EMBL/GenBank/DDBJ whole genome shotgun (WGS) entry which is preliminary data.</text>
</comment>
<evidence type="ECO:0000256" key="3">
    <source>
        <dbReference type="ARBA" id="ARBA00022553"/>
    </source>
</evidence>
<accession>A0A4R2M9U6</accession>
<name>A0A4R2M9U6_RUBGE</name>
<dbReference type="Proteomes" id="UP000295106">
    <property type="component" value="Unassembled WGS sequence"/>
</dbReference>
<evidence type="ECO:0000256" key="5">
    <source>
        <dbReference type="PIRSR" id="PIRSR002736-50"/>
    </source>
</evidence>
<keyword evidence="6" id="KW-0456">Lyase</keyword>
<dbReference type="AlphaFoldDB" id="A0A4R2M9U6"/>
<evidence type="ECO:0000313" key="6">
    <source>
        <dbReference type="EMBL" id="TCO99255.1"/>
    </source>
</evidence>
<comment type="subunit">
    <text evidence="4">Oligomer with a subunit composition of (alpha,beta,gamma)6.</text>
</comment>
<dbReference type="GeneID" id="99685259"/>
<dbReference type="GO" id="GO:0016829">
    <property type="term" value="F:lyase activity"/>
    <property type="evidence" value="ECO:0007669"/>
    <property type="project" value="UniProtKB-KW"/>
</dbReference>
<dbReference type="InterPro" id="IPR006495">
    <property type="entry name" value="CitD"/>
</dbReference>
<feature type="modified residue" description="O-(phosphoribosyl dephospho-coenzyme A)serine" evidence="4 5">
    <location>
        <position position="14"/>
    </location>
</feature>
<dbReference type="InterPro" id="IPR023439">
    <property type="entry name" value="Mal_deCO2ase/Cit_lyase_ACP"/>
</dbReference>
<keyword evidence="2 4" id="KW-0963">Cytoplasm</keyword>
<evidence type="ECO:0000256" key="1">
    <source>
        <dbReference type="ARBA" id="ARBA00004496"/>
    </source>
</evidence>
<protein>
    <recommendedName>
        <fullName evidence="4">Citrate lyase acyl carrier protein</fullName>
    </recommendedName>
    <alternativeName>
        <fullName evidence="4">Citrate lyase gamma chain</fullName>
    </alternativeName>
</protein>
<evidence type="ECO:0000256" key="4">
    <source>
        <dbReference type="HAMAP-Rule" id="MF_00805"/>
    </source>
</evidence>
<dbReference type="Pfam" id="PF06857">
    <property type="entry name" value="ACP"/>
    <property type="match status" value="1"/>
</dbReference>
<dbReference type="PIRSF" id="PIRSF002736">
    <property type="entry name" value="Citrt_lyas_gamma"/>
    <property type="match status" value="1"/>
</dbReference>
<dbReference type="EMBL" id="SLXD01000015">
    <property type="protein sequence ID" value="TCO99255.1"/>
    <property type="molecule type" value="Genomic_DNA"/>
</dbReference>
<gene>
    <name evidence="4" type="primary">citD</name>
    <name evidence="6" type="ORF">EV684_11548</name>
</gene>
<sequence>MQIVKEALAGTLESSDLLVKVAPAADGRLELVIESEVMRQFGAQIRRVIAETLERLGVTAGLVVVEDKGALDCAIRARVQTAVLRGAGQVQIDWSRLS</sequence>
<dbReference type="OrthoDB" id="9798736at2"/>
<comment type="subcellular location">
    <subcellularLocation>
        <location evidence="1 4">Cytoplasm</location>
    </subcellularLocation>
</comment>
<dbReference type="NCBIfam" id="TIGR01608">
    <property type="entry name" value="citD"/>
    <property type="match status" value="1"/>
</dbReference>
<evidence type="ECO:0000256" key="2">
    <source>
        <dbReference type="ARBA" id="ARBA00022490"/>
    </source>
</evidence>
<organism evidence="6 7">
    <name type="scientific">Rubrivivax gelatinosus</name>
    <name type="common">Rhodocyclus gelatinosus</name>
    <name type="synonym">Rhodopseudomonas gelatinosa</name>
    <dbReference type="NCBI Taxonomy" id="28068"/>
    <lineage>
        <taxon>Bacteria</taxon>
        <taxon>Pseudomonadati</taxon>
        <taxon>Pseudomonadota</taxon>
        <taxon>Betaproteobacteria</taxon>
        <taxon>Burkholderiales</taxon>
        <taxon>Sphaerotilaceae</taxon>
        <taxon>Rubrivivax</taxon>
    </lineage>
</organism>
<comment type="function">
    <text evidence="4">Covalent carrier of the coenzyme of citrate lyase.</text>
</comment>
<evidence type="ECO:0000313" key="7">
    <source>
        <dbReference type="Proteomes" id="UP000295106"/>
    </source>
</evidence>
<dbReference type="HAMAP" id="MF_00805">
    <property type="entry name" value="CitD"/>
    <property type="match status" value="1"/>
</dbReference>
<reference evidence="6 7" key="1">
    <citation type="submission" date="2019-03" db="EMBL/GenBank/DDBJ databases">
        <title>Genomic Encyclopedia of Type Strains, Phase IV (KMG-IV): sequencing the most valuable type-strain genomes for metagenomic binning, comparative biology and taxonomic classification.</title>
        <authorList>
            <person name="Goeker M."/>
        </authorList>
    </citation>
    <scope>NUCLEOTIDE SEQUENCE [LARGE SCALE GENOMIC DNA]</scope>
    <source>
        <strain evidence="6 7">DSM 1709</strain>
    </source>
</reference>
<proteinExistence type="inferred from homology"/>
<keyword evidence="3 4" id="KW-0597">Phosphoprotein</keyword>
<dbReference type="NCBIfam" id="NF009726">
    <property type="entry name" value="PRK13253.1"/>
    <property type="match status" value="1"/>
</dbReference>
<dbReference type="RefSeq" id="WP_132649224.1">
    <property type="nucleotide sequence ID" value="NZ_CP181386.1"/>
</dbReference>
<dbReference type="GO" id="GO:0005737">
    <property type="term" value="C:cytoplasm"/>
    <property type="evidence" value="ECO:0007669"/>
    <property type="project" value="UniProtKB-SubCell"/>
</dbReference>
<comment type="similarity">
    <text evidence="4">Belongs to the CitD family.</text>
</comment>